<keyword evidence="3" id="KW-1185">Reference proteome</keyword>
<proteinExistence type="predicted"/>
<dbReference type="Gene3D" id="3.30.70.330">
    <property type="match status" value="1"/>
</dbReference>
<gene>
    <name evidence="2" type="ORF">PENDEC_c017G00786</name>
</gene>
<evidence type="ECO:0000313" key="3">
    <source>
        <dbReference type="Proteomes" id="UP000191522"/>
    </source>
</evidence>
<reference evidence="3" key="1">
    <citation type="journal article" date="2017" name="Nat. Microbiol.">
        <title>Global analysis of biosynthetic gene clusters reveals vast potential of secondary metabolite production in Penicillium species.</title>
        <authorList>
            <person name="Nielsen J.C."/>
            <person name="Grijseels S."/>
            <person name="Prigent S."/>
            <person name="Ji B."/>
            <person name="Dainat J."/>
            <person name="Nielsen K.F."/>
            <person name="Frisvad J.C."/>
            <person name="Workman M."/>
            <person name="Nielsen J."/>
        </authorList>
    </citation>
    <scope>NUCLEOTIDE SEQUENCE [LARGE SCALE GENOMIC DNA]</scope>
    <source>
        <strain evidence="3">IBT 11843</strain>
    </source>
</reference>
<comment type="caution">
    <text evidence="2">The sequence shown here is derived from an EMBL/GenBank/DDBJ whole genome shotgun (WGS) entry which is preliminary data.</text>
</comment>
<dbReference type="GO" id="GO:0003676">
    <property type="term" value="F:nucleic acid binding"/>
    <property type="evidence" value="ECO:0007669"/>
    <property type="project" value="InterPro"/>
</dbReference>
<dbReference type="InterPro" id="IPR012677">
    <property type="entry name" value="Nucleotide-bd_a/b_plait_sf"/>
</dbReference>
<feature type="region of interest" description="Disordered" evidence="1">
    <location>
        <begin position="241"/>
        <end position="268"/>
    </location>
</feature>
<organism evidence="2 3">
    <name type="scientific">Penicillium decumbens</name>
    <dbReference type="NCBI Taxonomy" id="69771"/>
    <lineage>
        <taxon>Eukaryota</taxon>
        <taxon>Fungi</taxon>
        <taxon>Dikarya</taxon>
        <taxon>Ascomycota</taxon>
        <taxon>Pezizomycotina</taxon>
        <taxon>Eurotiomycetes</taxon>
        <taxon>Eurotiomycetidae</taxon>
        <taxon>Eurotiales</taxon>
        <taxon>Aspergillaceae</taxon>
        <taxon>Penicillium</taxon>
    </lineage>
</organism>
<accession>A0A1V6P8D0</accession>
<dbReference type="OrthoDB" id="1049195at2759"/>
<dbReference type="EMBL" id="MDYL01000017">
    <property type="protein sequence ID" value="OQD73103.1"/>
    <property type="molecule type" value="Genomic_DNA"/>
</dbReference>
<dbReference type="STRING" id="69771.A0A1V6P8D0"/>
<dbReference type="AlphaFoldDB" id="A0A1V6P8D0"/>
<name>A0A1V6P8D0_PENDC</name>
<evidence type="ECO:0008006" key="4">
    <source>
        <dbReference type="Google" id="ProtNLM"/>
    </source>
</evidence>
<evidence type="ECO:0000313" key="2">
    <source>
        <dbReference type="EMBL" id="OQD73103.1"/>
    </source>
</evidence>
<evidence type="ECO:0000256" key="1">
    <source>
        <dbReference type="SAM" id="MobiDB-lite"/>
    </source>
</evidence>
<dbReference type="OMA" id="MPDSHAP"/>
<sequence length="363" mass="40467">MSRTYPRASLDERFRYLPAAMPFLGREKGRPRSRRSDDEFVVFLQGVPAHCRWQELKDLVRQTALHIRQAVVYDDNHGFPTGLGQIIVKSEDEAWCTYHRLSTNGWDGHSLVVTLARTSAPTRPIAGPTRSPPAVTAMQNYTYLSGHSTPPSQCNMVMPPRPISPESIQSTSPTYPYPDYSMVGPMAMPPQHFMPMMPDPMTQPMQCFPPSPLMHSTGYDAQGWNMMPMYPVSPIQALHDTGDGFSRQHTREPWTNRTEPSSPTSDSAQRAVYMQTLDSATTTTDLKGLLDLDQRPGTARSGSWDEAMAALEDMNASDLESSYKDRNGGKGGQDFLKKTIDLHKPLVVDGSGMQKRSLELVST</sequence>
<dbReference type="SUPFAM" id="SSF54928">
    <property type="entry name" value="RNA-binding domain, RBD"/>
    <property type="match status" value="1"/>
</dbReference>
<dbReference type="InterPro" id="IPR035979">
    <property type="entry name" value="RBD_domain_sf"/>
</dbReference>
<protein>
    <recommendedName>
        <fullName evidence="4">RRM domain-containing protein</fullName>
    </recommendedName>
</protein>
<dbReference type="Proteomes" id="UP000191522">
    <property type="component" value="Unassembled WGS sequence"/>
</dbReference>
<feature type="compositionally biased region" description="Polar residues" evidence="1">
    <location>
        <begin position="255"/>
        <end position="268"/>
    </location>
</feature>